<keyword evidence="3" id="KW-0998">Cell outer membrane</keyword>
<sequence length="667" mass="74312">MNDWLKIGNTITASNGKENIAYNDSEDGVIMGALRQSPEVPVYYSDGSWGGPVGADGVGSGGGGNPVAWSTIRSSYLERSKVLGTLYAELSLLKDFKLRSELGYDFNFNQMSSFNPSYEIGDLKNETGTSFKYNTNSFYWIMKNFLTYSKKIDNHNITAMVGHEAQHSDWEQIQATRGGFLTNDLTALAIGDSETAGANSMQNQWAMQSAFARANYSFNNKYLLTGTIRADASSNFGPNNRWGYFPSFSAGWVVSEEPFMEPLKGTLDWVKIRAGYGEVGNQNIGAYAYGQSLATINSAYGSAFIPGNIANPDVKWETTTSTNLGVELGFFNNRINMDADLYIKKSKDFLYQLPMAYYYGREAFSAPYVNLGEMTNKGFDLSINTVNTNSTSPLKWNSSIVFSMYRNELTELADENSTITQVIQFNQTVTQTSVGNPIGQFYGYVTDGLFTSMDQLNNAPSQGIIDEDNGVWLGDYKFKDVHEDGVIDDKDRTIIGSPHPDFTFSVSNNLSYRNWDFALSMYGSYGNDIINWTRKVTEGMTEPYGNQSVKVADRYRLGNTDTDMPRYVSGDPNSNARVSDRYVEDGSFLRIQNITLGYTLPKRWLDKTGIISNLRAYATVQNLHTFTHYSGYDPDIGGHSNNALLAGIDNGRYPVPRTYLFGLKLDF</sequence>
<dbReference type="GO" id="GO:0009279">
    <property type="term" value="C:cell outer membrane"/>
    <property type="evidence" value="ECO:0007669"/>
    <property type="project" value="UniProtKB-SubCell"/>
</dbReference>
<name>W7XXJ9_9BACT</name>
<evidence type="ECO:0000313" key="5">
    <source>
        <dbReference type="EMBL" id="GAF03170.1"/>
    </source>
</evidence>
<dbReference type="InterPro" id="IPR036942">
    <property type="entry name" value="Beta-barrel_TonB_sf"/>
</dbReference>
<evidence type="ECO:0000256" key="1">
    <source>
        <dbReference type="ARBA" id="ARBA00004442"/>
    </source>
</evidence>
<dbReference type="InterPro" id="IPR000531">
    <property type="entry name" value="Beta-barrel_TonB"/>
</dbReference>
<dbReference type="Pfam" id="PF00593">
    <property type="entry name" value="TonB_dep_Rec_b-barrel"/>
    <property type="match status" value="1"/>
</dbReference>
<proteinExistence type="predicted"/>
<keyword evidence="2" id="KW-0472">Membrane</keyword>
<keyword evidence="6" id="KW-1185">Reference proteome</keyword>
<dbReference type="InterPro" id="IPR023996">
    <property type="entry name" value="TonB-dep_OMP_SusC/RagA"/>
</dbReference>
<organism evidence="5 6">
    <name type="scientific">Saccharicrinis fermentans DSM 9555 = JCM 21142</name>
    <dbReference type="NCBI Taxonomy" id="869213"/>
    <lineage>
        <taxon>Bacteria</taxon>
        <taxon>Pseudomonadati</taxon>
        <taxon>Bacteroidota</taxon>
        <taxon>Bacteroidia</taxon>
        <taxon>Marinilabiliales</taxon>
        <taxon>Marinilabiliaceae</taxon>
        <taxon>Saccharicrinis</taxon>
    </lineage>
</organism>
<dbReference type="Gene3D" id="2.40.170.20">
    <property type="entry name" value="TonB-dependent receptor, beta-barrel domain"/>
    <property type="match status" value="1"/>
</dbReference>
<dbReference type="SUPFAM" id="SSF56935">
    <property type="entry name" value="Porins"/>
    <property type="match status" value="1"/>
</dbReference>
<protein>
    <submittedName>
        <fullName evidence="5">Outer membrane receptor for ferrienterochelin and colicins</fullName>
    </submittedName>
</protein>
<gene>
    <name evidence="5" type="ORF">JCM21142_41835</name>
</gene>
<dbReference type="eggNOG" id="COG4206">
    <property type="taxonomic scope" value="Bacteria"/>
</dbReference>
<feature type="domain" description="TonB-dependent receptor-like beta-barrel" evidence="4">
    <location>
        <begin position="52"/>
        <end position="623"/>
    </location>
</feature>
<evidence type="ECO:0000256" key="2">
    <source>
        <dbReference type="ARBA" id="ARBA00023136"/>
    </source>
</evidence>
<dbReference type="STRING" id="869213.GCA_000517085_01445"/>
<comment type="caution">
    <text evidence="5">The sequence shown here is derived from an EMBL/GenBank/DDBJ whole genome shotgun (WGS) entry which is preliminary data.</text>
</comment>
<evidence type="ECO:0000313" key="6">
    <source>
        <dbReference type="Proteomes" id="UP000019402"/>
    </source>
</evidence>
<dbReference type="EMBL" id="BAMD01000019">
    <property type="protein sequence ID" value="GAF03170.1"/>
    <property type="molecule type" value="Genomic_DNA"/>
</dbReference>
<accession>W7XXJ9</accession>
<comment type="subcellular location">
    <subcellularLocation>
        <location evidence="1">Cell outer membrane</location>
    </subcellularLocation>
</comment>
<dbReference type="AlphaFoldDB" id="W7XXJ9"/>
<reference evidence="5 6" key="1">
    <citation type="journal article" date="2014" name="Genome Announc.">
        <title>Draft Genome Sequence of Cytophaga fermentans JCM 21142T, a Facultative Anaerobe Isolated from Marine Mud.</title>
        <authorList>
            <person name="Starns D."/>
            <person name="Oshima K."/>
            <person name="Suda W."/>
            <person name="Iino T."/>
            <person name="Yuki M."/>
            <person name="Inoue J."/>
            <person name="Kitamura K."/>
            <person name="Iida T."/>
            <person name="Darby A."/>
            <person name="Hattori M."/>
            <person name="Ohkuma M."/>
        </authorList>
    </citation>
    <scope>NUCLEOTIDE SEQUENCE [LARGE SCALE GENOMIC DNA]</scope>
    <source>
        <strain evidence="5 6">JCM 21142</strain>
    </source>
</reference>
<dbReference type="NCBIfam" id="TIGR04056">
    <property type="entry name" value="OMP_RagA_SusC"/>
    <property type="match status" value="1"/>
</dbReference>
<evidence type="ECO:0000256" key="3">
    <source>
        <dbReference type="ARBA" id="ARBA00023237"/>
    </source>
</evidence>
<evidence type="ECO:0000259" key="4">
    <source>
        <dbReference type="Pfam" id="PF00593"/>
    </source>
</evidence>
<keyword evidence="5" id="KW-0675">Receptor</keyword>
<dbReference type="Proteomes" id="UP000019402">
    <property type="component" value="Unassembled WGS sequence"/>
</dbReference>